<dbReference type="AlphaFoldDB" id="A0A0N5AKQ4"/>
<name>A0A0N5AKQ4_9BILA</name>
<dbReference type="InterPro" id="IPR027268">
    <property type="entry name" value="Peptidase_M4/M1_CTD_sf"/>
</dbReference>
<feature type="binding site" evidence="8">
    <location>
        <position position="350"/>
    </location>
    <ligand>
        <name>Zn(2+)</name>
        <dbReference type="ChEBI" id="CHEBI:29105"/>
        <note>catalytic</note>
    </ligand>
</feature>
<dbReference type="InterPro" id="IPR034016">
    <property type="entry name" value="M1_APN-typ"/>
</dbReference>
<feature type="domain" description="Aminopeptidase N-like N-terminal" evidence="13">
    <location>
        <begin position="154"/>
        <end position="231"/>
    </location>
</feature>
<keyword evidence="2" id="KW-0645">Protease</keyword>
<dbReference type="STRING" id="451379.A0A0N5AKQ4"/>
<accession>A0A0N5AKQ4</accession>
<evidence type="ECO:0000256" key="4">
    <source>
        <dbReference type="ARBA" id="ARBA00022801"/>
    </source>
</evidence>
<evidence type="ECO:0000313" key="15">
    <source>
        <dbReference type="WBParaSite" id="SMUV_0000508401-mRNA-1"/>
    </source>
</evidence>
<keyword evidence="14" id="KW-1185">Reference proteome</keyword>
<dbReference type="Pfam" id="PF01433">
    <property type="entry name" value="Peptidase_M1"/>
    <property type="match status" value="1"/>
</dbReference>
<dbReference type="GO" id="GO:0008270">
    <property type="term" value="F:zinc ion binding"/>
    <property type="evidence" value="ECO:0007669"/>
    <property type="project" value="InterPro"/>
</dbReference>
<feature type="transmembrane region" description="Helical" evidence="11">
    <location>
        <begin position="53"/>
        <end position="78"/>
    </location>
</feature>
<dbReference type="PRINTS" id="PR00756">
    <property type="entry name" value="ALADIPTASE"/>
</dbReference>
<dbReference type="Gene3D" id="2.60.40.1730">
    <property type="entry name" value="tricorn interacting facor f3 domain"/>
    <property type="match status" value="1"/>
</dbReference>
<dbReference type="Gene3D" id="1.10.390.10">
    <property type="entry name" value="Neutral Protease Domain 2"/>
    <property type="match status" value="1"/>
</dbReference>
<sequence length="1049" mass="121539">MNGERVSLKELPLQEGEPCLNHEYQSTQDYDESYHTNLSTTISERTTDHVGRCILVLLIIAIFIFAVIIAFVIGHWIAQPEIGPYDQVVPKENVKDPHSIELNDIYPPSSLYTPNEIFHYTSKAYIKKHRKVLLNPIPENIFPIHYSIQEDSKAGTDVISFTTNFEPTLARTFFPCWDEPQIKATFNISVIHSRTVTVLSNTAPQRILSDDPDRDTILTAFHQTPPMSAYLVAFAVGPFTSIESRTSRNLPLKIWTFADSLASAKFASNFSPLMFDKLEQEFKVSYPFSKLDFVAARSFPVGGMENWGLVIYHDNMLLLNSYFEDNNNLTVDLLDLRYGIEKIVTHELTHQWFGNLVTLNNWSEIWLNEGFASFYVYDALRKAHPYLTDIEYYLYLAQLQNKQTSDEKMSLVKLMRNEAEVEKAFDRFHMYTKGCVIIEMIKSLVGDRQFRLSVQRYLKNNAFKAVGREALWVAMPNHVKFGGDQQSLEEIIEPWLVNSGMPEVIISRNYHDKTVRISQRTSDQNRYIIFLNNHEEGKSQKKKSWPDYEQPAETSKYGNKKTRKNRSLFPLEAPSSETRLPDGSIPFDESLFDDVTSIAPLGDDHIPTQSEEIVNVLLKKQEQRKGKRIKPKKETKIRNPVENKLNLKSTIEFYSRTKFRRSQKKKQYWIIPFSYQLPTSSNDKSKKANIKRFFLRNETLTFEDSDVKNNMPLLANPNWTYPIRVNYDLTNWKLLIQLLNENHHHIPSKSRIQLICDAEFYLKQSGVPELYASLLKYLSKETDLGVLLHGLDAVYRFADLVKGIQINQKVFSSLSTVVEQIDKVFNESRANPEKAAVWLIDPDRLIQLYQLRCATNLATCEEEKQVNKWVLASGISESDYYLQIAAVCNHLFNGATRRELQIIIDGLKHFTGKWSENLQLAICVQHEEILLKAVEHIVNTKNAAIYTAALQNDHFLCYNLKFRKLFWSAIGAMPLEERKMLFSAKTKDSFHVGRVLVHSVRSESELYFLKSIMPNWSYHMQMHLQYVENKLKWLNTVVAPRLDKYLKEI</sequence>
<dbReference type="GO" id="GO:0042277">
    <property type="term" value="F:peptide binding"/>
    <property type="evidence" value="ECO:0007669"/>
    <property type="project" value="TreeGrafter"/>
</dbReference>
<reference evidence="15" key="1">
    <citation type="submission" date="2017-02" db="UniProtKB">
        <authorList>
            <consortium name="WormBaseParasite"/>
        </authorList>
    </citation>
    <scope>IDENTIFICATION</scope>
</reference>
<dbReference type="GO" id="GO:0005615">
    <property type="term" value="C:extracellular space"/>
    <property type="evidence" value="ECO:0007669"/>
    <property type="project" value="TreeGrafter"/>
</dbReference>
<dbReference type="GO" id="GO:0005737">
    <property type="term" value="C:cytoplasm"/>
    <property type="evidence" value="ECO:0007669"/>
    <property type="project" value="TreeGrafter"/>
</dbReference>
<feature type="domain" description="Peptidase M1 membrane alanine aminopeptidase" evidence="12">
    <location>
        <begin position="269"/>
        <end position="495"/>
    </location>
</feature>
<dbReference type="Gene3D" id="1.25.50.20">
    <property type="match status" value="1"/>
</dbReference>
<organism evidence="14 15">
    <name type="scientific">Syphacia muris</name>
    <dbReference type="NCBI Taxonomy" id="451379"/>
    <lineage>
        <taxon>Eukaryota</taxon>
        <taxon>Metazoa</taxon>
        <taxon>Ecdysozoa</taxon>
        <taxon>Nematoda</taxon>
        <taxon>Chromadorea</taxon>
        <taxon>Rhabditida</taxon>
        <taxon>Spirurina</taxon>
        <taxon>Oxyuridomorpha</taxon>
        <taxon>Oxyuroidea</taxon>
        <taxon>Oxyuridae</taxon>
        <taxon>Syphacia</taxon>
    </lineage>
</organism>
<dbReference type="Proteomes" id="UP000046393">
    <property type="component" value="Unplaced"/>
</dbReference>
<dbReference type="GO" id="GO:0070006">
    <property type="term" value="F:metalloaminopeptidase activity"/>
    <property type="evidence" value="ECO:0007669"/>
    <property type="project" value="TreeGrafter"/>
</dbReference>
<dbReference type="SUPFAM" id="SSF55486">
    <property type="entry name" value="Metalloproteases ('zincins'), catalytic domain"/>
    <property type="match status" value="1"/>
</dbReference>
<dbReference type="GO" id="GO:0006508">
    <property type="term" value="P:proteolysis"/>
    <property type="evidence" value="ECO:0007669"/>
    <property type="project" value="UniProtKB-KW"/>
</dbReference>
<dbReference type="SUPFAM" id="SSF63737">
    <property type="entry name" value="Leukotriene A4 hydrolase N-terminal domain"/>
    <property type="match status" value="1"/>
</dbReference>
<keyword evidence="11" id="KW-0812">Transmembrane</keyword>
<dbReference type="InterPro" id="IPR042097">
    <property type="entry name" value="Aminopeptidase_N-like_N_sf"/>
</dbReference>
<comment type="similarity">
    <text evidence="1">Belongs to the peptidase M1 family.</text>
</comment>
<feature type="region of interest" description="Disordered" evidence="10">
    <location>
        <begin position="539"/>
        <end position="583"/>
    </location>
</feature>
<evidence type="ECO:0000256" key="9">
    <source>
        <dbReference type="PIRSR" id="PIRSR634016-4"/>
    </source>
</evidence>
<evidence type="ECO:0000256" key="3">
    <source>
        <dbReference type="ARBA" id="ARBA00022723"/>
    </source>
</evidence>
<proteinExistence type="inferred from homology"/>
<feature type="active site" description="Proton acceptor" evidence="7">
    <location>
        <position position="347"/>
    </location>
</feature>
<keyword evidence="5 8" id="KW-0862">Zinc</keyword>
<dbReference type="InterPro" id="IPR045357">
    <property type="entry name" value="Aminopeptidase_N-like_N"/>
</dbReference>
<evidence type="ECO:0000313" key="14">
    <source>
        <dbReference type="Proteomes" id="UP000046393"/>
    </source>
</evidence>
<keyword evidence="11" id="KW-1133">Transmembrane helix</keyword>
<comment type="cofactor">
    <cofactor evidence="8">
        <name>Zn(2+)</name>
        <dbReference type="ChEBI" id="CHEBI:29105"/>
    </cofactor>
    <text evidence="8">Binds 1 zinc ion per subunit.</text>
</comment>
<keyword evidence="3 8" id="KW-0479">Metal-binding</keyword>
<keyword evidence="4" id="KW-0378">Hydrolase</keyword>
<dbReference type="PANTHER" id="PTHR11533:SF21">
    <property type="entry name" value="AMINOPEPTIDASE"/>
    <property type="match status" value="1"/>
</dbReference>
<protein>
    <submittedName>
        <fullName evidence="15">Peptidase_M1 domain-containing protein</fullName>
    </submittedName>
</protein>
<evidence type="ECO:0000256" key="1">
    <source>
        <dbReference type="ARBA" id="ARBA00010136"/>
    </source>
</evidence>
<evidence type="ECO:0000256" key="7">
    <source>
        <dbReference type="PIRSR" id="PIRSR634016-1"/>
    </source>
</evidence>
<feature type="binding site" evidence="8">
    <location>
        <position position="346"/>
    </location>
    <ligand>
        <name>Zn(2+)</name>
        <dbReference type="ChEBI" id="CHEBI:29105"/>
        <note>catalytic</note>
    </ligand>
</feature>
<feature type="site" description="Transition state stabilizer" evidence="9">
    <location>
        <position position="431"/>
    </location>
</feature>
<dbReference type="InterPro" id="IPR014782">
    <property type="entry name" value="Peptidase_M1_dom"/>
</dbReference>
<evidence type="ECO:0000256" key="10">
    <source>
        <dbReference type="SAM" id="MobiDB-lite"/>
    </source>
</evidence>
<dbReference type="InterPro" id="IPR050344">
    <property type="entry name" value="Peptidase_M1_aminopeptidases"/>
</dbReference>
<evidence type="ECO:0000256" key="6">
    <source>
        <dbReference type="ARBA" id="ARBA00023049"/>
    </source>
</evidence>
<evidence type="ECO:0000256" key="8">
    <source>
        <dbReference type="PIRSR" id="PIRSR634016-3"/>
    </source>
</evidence>
<evidence type="ECO:0000256" key="11">
    <source>
        <dbReference type="SAM" id="Phobius"/>
    </source>
</evidence>
<evidence type="ECO:0000256" key="5">
    <source>
        <dbReference type="ARBA" id="ARBA00022833"/>
    </source>
</evidence>
<evidence type="ECO:0000259" key="12">
    <source>
        <dbReference type="Pfam" id="PF01433"/>
    </source>
</evidence>
<feature type="binding site" evidence="8">
    <location>
        <position position="369"/>
    </location>
    <ligand>
        <name>Zn(2+)</name>
        <dbReference type="ChEBI" id="CHEBI:29105"/>
        <note>catalytic</note>
    </ligand>
</feature>
<keyword evidence="11" id="KW-0472">Membrane</keyword>
<dbReference type="CDD" id="cd09601">
    <property type="entry name" value="M1_APN-Q_like"/>
    <property type="match status" value="1"/>
</dbReference>
<evidence type="ECO:0000259" key="13">
    <source>
        <dbReference type="Pfam" id="PF17900"/>
    </source>
</evidence>
<keyword evidence="6" id="KW-0482">Metalloprotease</keyword>
<evidence type="ECO:0000256" key="2">
    <source>
        <dbReference type="ARBA" id="ARBA00022670"/>
    </source>
</evidence>
<dbReference type="Pfam" id="PF17900">
    <property type="entry name" value="Peptidase_M1_N"/>
    <property type="match status" value="1"/>
</dbReference>
<dbReference type="GO" id="GO:0016020">
    <property type="term" value="C:membrane"/>
    <property type="evidence" value="ECO:0007669"/>
    <property type="project" value="TreeGrafter"/>
</dbReference>
<dbReference type="WBParaSite" id="SMUV_0000508401-mRNA-1">
    <property type="protein sequence ID" value="SMUV_0000508401-mRNA-1"/>
    <property type="gene ID" value="SMUV_0000508401"/>
</dbReference>
<dbReference type="InterPro" id="IPR001930">
    <property type="entry name" value="Peptidase_M1"/>
</dbReference>
<dbReference type="PANTHER" id="PTHR11533">
    <property type="entry name" value="PROTEASE M1 ZINC METALLOPROTEASE"/>
    <property type="match status" value="1"/>
</dbReference>
<dbReference type="GO" id="GO:0043171">
    <property type="term" value="P:peptide catabolic process"/>
    <property type="evidence" value="ECO:0007669"/>
    <property type="project" value="TreeGrafter"/>
</dbReference>